<dbReference type="GO" id="GO:0008901">
    <property type="term" value="F:ferredoxin hydrogenase activity"/>
    <property type="evidence" value="ECO:0007669"/>
    <property type="project" value="InterPro"/>
</dbReference>
<dbReference type="GO" id="GO:0016151">
    <property type="term" value="F:nickel cation binding"/>
    <property type="evidence" value="ECO:0007669"/>
    <property type="project" value="InterPro"/>
</dbReference>
<dbReference type="PANTHER" id="PTHR43600">
    <property type="entry name" value="COENZYME F420 HYDROGENASE, SUBUNIT ALPHA"/>
    <property type="match status" value="1"/>
</dbReference>
<evidence type="ECO:0000313" key="4">
    <source>
        <dbReference type="Proteomes" id="UP000177026"/>
    </source>
</evidence>
<evidence type="ECO:0008006" key="5">
    <source>
        <dbReference type="Google" id="ProtNLM"/>
    </source>
</evidence>
<protein>
    <recommendedName>
        <fullName evidence="5">Hydrogenase/sulfur reductase subunit alpha</fullName>
    </recommendedName>
</protein>
<comment type="caution">
    <text evidence="3">The sequence shown here is derived from an EMBL/GenBank/DDBJ whole genome shotgun (WGS) entry which is preliminary data.</text>
</comment>
<evidence type="ECO:0000256" key="2">
    <source>
        <dbReference type="PIRSR" id="PIRSR601501-1"/>
    </source>
</evidence>
<feature type="binding site" evidence="2">
    <location>
        <position position="422"/>
    </location>
    <ligand>
        <name>Ni(2+)</name>
        <dbReference type="ChEBI" id="CHEBI:49786"/>
    </ligand>
</feature>
<reference evidence="3 4" key="1">
    <citation type="journal article" date="2016" name="Nat. Commun.">
        <title>Thousands of microbial genomes shed light on interconnected biogeochemical processes in an aquifer system.</title>
        <authorList>
            <person name="Anantharaman K."/>
            <person name="Brown C.T."/>
            <person name="Hug L.A."/>
            <person name="Sharon I."/>
            <person name="Castelle C.J."/>
            <person name="Probst A.J."/>
            <person name="Thomas B.C."/>
            <person name="Singh A."/>
            <person name="Wilkins M.J."/>
            <person name="Karaoz U."/>
            <person name="Brodie E.L."/>
            <person name="Williams K.H."/>
            <person name="Hubbard S.S."/>
            <person name="Banfield J.F."/>
        </authorList>
    </citation>
    <scope>NUCLEOTIDE SEQUENCE [LARGE SCALE GENOMIC DNA]</scope>
</reference>
<feature type="binding site" evidence="2">
    <location>
        <position position="376"/>
    </location>
    <ligand>
        <name>Mg(2+)</name>
        <dbReference type="ChEBI" id="CHEBI:18420"/>
    </ligand>
</feature>
<dbReference type="PROSITE" id="PS00508">
    <property type="entry name" value="NI_HGENASE_L_2"/>
    <property type="match status" value="1"/>
</dbReference>
<dbReference type="Pfam" id="PF00374">
    <property type="entry name" value="NiFeSe_Hases"/>
    <property type="match status" value="2"/>
</dbReference>
<keyword evidence="1" id="KW-0560">Oxidoreductase</keyword>
<dbReference type="EMBL" id="MFZI01000021">
    <property type="protein sequence ID" value="OGK21099.1"/>
    <property type="molecule type" value="Genomic_DNA"/>
</dbReference>
<feature type="binding site" evidence="2">
    <location>
        <position position="67"/>
    </location>
    <ligand>
        <name>Ni(2+)</name>
        <dbReference type="ChEBI" id="CHEBI:49786"/>
    </ligand>
</feature>
<feature type="binding site" evidence="2">
    <location>
        <position position="425"/>
    </location>
    <ligand>
        <name>Fe cation</name>
        <dbReference type="ChEBI" id="CHEBI:24875"/>
    </ligand>
</feature>
<dbReference type="InterPro" id="IPR001501">
    <property type="entry name" value="Ni-dep_hyd_lsu"/>
</dbReference>
<accession>A0A1F7GQ16</accession>
<feature type="binding site" evidence="2">
    <location>
        <position position="70"/>
    </location>
    <ligand>
        <name>Ni(2+)</name>
        <dbReference type="ChEBI" id="CHEBI:49786"/>
    </ligand>
</feature>
<dbReference type="SUPFAM" id="SSF56762">
    <property type="entry name" value="HydB/Nqo4-like"/>
    <property type="match status" value="1"/>
</dbReference>
<gene>
    <name evidence="3" type="ORF">A2866_02770</name>
</gene>
<keyword evidence="2" id="KW-0408">Iron</keyword>
<feature type="binding site" evidence="2">
    <location>
        <position position="428"/>
    </location>
    <ligand>
        <name>Mg(2+)</name>
        <dbReference type="ChEBI" id="CHEBI:18420"/>
    </ligand>
</feature>
<keyword evidence="2" id="KW-0460">Magnesium</keyword>
<dbReference type="Proteomes" id="UP000177026">
    <property type="component" value="Unassembled WGS sequence"/>
</dbReference>
<dbReference type="AlphaFoldDB" id="A0A1F7GQ16"/>
<feature type="binding site" evidence="2">
    <location>
        <position position="70"/>
    </location>
    <ligand>
        <name>Fe cation</name>
        <dbReference type="ChEBI" id="CHEBI:24875"/>
    </ligand>
</feature>
<organism evidence="3 4">
    <name type="scientific">Candidatus Roizmanbacteria bacterium RIFCSPHIGHO2_01_FULL_39_8</name>
    <dbReference type="NCBI Taxonomy" id="1802033"/>
    <lineage>
        <taxon>Bacteria</taxon>
        <taxon>Candidatus Roizmaniibacteriota</taxon>
    </lineage>
</organism>
<evidence type="ECO:0000256" key="1">
    <source>
        <dbReference type="ARBA" id="ARBA00023002"/>
    </source>
</evidence>
<evidence type="ECO:0000313" key="3">
    <source>
        <dbReference type="EMBL" id="OGK21099.1"/>
    </source>
</evidence>
<comment type="cofactor">
    <cofactor evidence="2">
        <name>Ni(2+)</name>
        <dbReference type="ChEBI" id="CHEBI:49786"/>
    </cofactor>
</comment>
<dbReference type="InterPro" id="IPR018194">
    <property type="entry name" value="Ni-dep_hyd_lsu_Ni_BS"/>
</dbReference>
<sequence>MHDVPDNFDINLTEISKIEGSASLEVKIRNKKIEDLKFSISEWKRFYTQAIQGKPAVAVPQLVARICGTCSNAHLLCSIKTVEKALGIIPSSQTMLLRRLIYNGLIIRDHALHLYIFALPDLYNKNSILDFDENDPLQKQLLEDTFEIKEVGNRLSKIVGGRSVHAPYPTIGGFLTYPHIQELKNLRDTLIAVRPKIFRLIEIFAKSSFSLSLPNIIFNGLSSQDYSFLTGQLVSSQGNILPEERMSEHVEAVVIPYSHARGFTYKGSTMMVGALARINLYKKSLHAKTKADTKMYLDLFPSYNLFHNNLAQALEILHVIDTSSEIIDGISTITSEEKIPVHPKQSVGVGVIEAPRGTLYHKYEIDDNGIVQKGEIIVPTGQNQVLMEKSIHILLESLLKKDTPKEQIILEVEKLIRAFDPCMSCASHFLKVKWS</sequence>
<comment type="cofactor">
    <cofactor evidence="2">
        <name>Fe cation</name>
        <dbReference type="ChEBI" id="CHEBI:24875"/>
    </cofactor>
</comment>
<proteinExistence type="predicted"/>
<dbReference type="Gene3D" id="1.10.645.10">
    <property type="entry name" value="Cytochrome-c3 Hydrogenase, chain B"/>
    <property type="match status" value="1"/>
</dbReference>
<name>A0A1F7GQ16_9BACT</name>
<dbReference type="InterPro" id="IPR029014">
    <property type="entry name" value="NiFe-Hase_large"/>
</dbReference>
<keyword evidence="2" id="KW-0533">Nickel</keyword>
<keyword evidence="2" id="KW-0479">Metal-binding</keyword>
<dbReference type="PANTHER" id="PTHR43600:SF4">
    <property type="entry name" value="CYTOSOLIC NIFE-HYDROGENASE, ALPHA SUBUNIT"/>
    <property type="match status" value="1"/>
</dbReference>